<dbReference type="EMBL" id="QQAH01000020">
    <property type="protein sequence ID" value="RDD80191.1"/>
    <property type="molecule type" value="Genomic_DNA"/>
</dbReference>
<dbReference type="GO" id="GO:0008933">
    <property type="term" value="F:peptidoglycan lytic transglycosylase activity"/>
    <property type="evidence" value="ECO:0007669"/>
    <property type="project" value="TreeGrafter"/>
</dbReference>
<dbReference type="GO" id="GO:0019867">
    <property type="term" value="C:outer membrane"/>
    <property type="evidence" value="ECO:0007669"/>
    <property type="project" value="InterPro"/>
</dbReference>
<dbReference type="CDD" id="cd14485">
    <property type="entry name" value="mltA_like_LT_A"/>
    <property type="match status" value="1"/>
</dbReference>
<dbReference type="Gene3D" id="2.40.40.10">
    <property type="entry name" value="RlpA-like domain"/>
    <property type="match status" value="2"/>
</dbReference>
<comment type="catalytic activity">
    <reaction evidence="1">
        <text>Exolytic cleavage of the (1-&gt;4)-beta-glycosidic linkage between N-acetylmuramic acid (MurNAc) and N-acetylglucosamine (GlcNAc) residues in peptidoglycan, from either the reducing or the non-reducing ends of the peptidoglycan chains, with concomitant formation of a 1,6-anhydrobond in the MurNAc residue.</text>
        <dbReference type="EC" id="4.2.2.n1"/>
    </reaction>
</comment>
<name>A0A369UHZ3_9GAMM</name>
<evidence type="ECO:0000256" key="1">
    <source>
        <dbReference type="ARBA" id="ARBA00001420"/>
    </source>
</evidence>
<dbReference type="GO" id="GO:0009253">
    <property type="term" value="P:peptidoglycan catabolic process"/>
    <property type="evidence" value="ECO:0007669"/>
    <property type="project" value="TreeGrafter"/>
</dbReference>
<feature type="region of interest" description="Disordered" evidence="6">
    <location>
        <begin position="401"/>
        <end position="424"/>
    </location>
</feature>
<dbReference type="InterPro" id="IPR026044">
    <property type="entry name" value="MltA"/>
</dbReference>
<dbReference type="Pfam" id="PF06725">
    <property type="entry name" value="3D"/>
    <property type="match status" value="1"/>
</dbReference>
<dbReference type="Gene3D" id="2.40.240.50">
    <property type="entry name" value="Barwin-like endoglucanases"/>
    <property type="match status" value="1"/>
</dbReference>
<dbReference type="EC" id="4.2.2.n1" evidence="2"/>
<evidence type="ECO:0000256" key="3">
    <source>
        <dbReference type="ARBA" id="ARBA00023239"/>
    </source>
</evidence>
<keyword evidence="9" id="KW-1185">Reference proteome</keyword>
<dbReference type="GO" id="GO:0009254">
    <property type="term" value="P:peptidoglycan turnover"/>
    <property type="evidence" value="ECO:0007669"/>
    <property type="project" value="InterPro"/>
</dbReference>
<dbReference type="InterPro" id="IPR005300">
    <property type="entry name" value="MltA_B"/>
</dbReference>
<protein>
    <recommendedName>
        <fullName evidence="2">peptidoglycan lytic exotransglycosylase</fullName>
        <ecNumber evidence="2">4.2.2.n1</ecNumber>
    </recommendedName>
    <alternativeName>
        <fullName evidence="5">Murein hydrolase A</fullName>
    </alternativeName>
</protein>
<accession>A0A369UHZ3</accession>
<dbReference type="GO" id="GO:0071555">
    <property type="term" value="P:cell wall organization"/>
    <property type="evidence" value="ECO:0007669"/>
    <property type="project" value="UniProtKB-KW"/>
</dbReference>
<dbReference type="PANTHER" id="PTHR30124:SF0">
    <property type="entry name" value="MEMBRANE-BOUND LYTIC MUREIN TRANSGLYCOSYLASE A"/>
    <property type="match status" value="1"/>
</dbReference>
<organism evidence="8 9">
    <name type="scientific">Dyella tabacisoli</name>
    <dbReference type="NCBI Taxonomy" id="2282381"/>
    <lineage>
        <taxon>Bacteria</taxon>
        <taxon>Pseudomonadati</taxon>
        <taxon>Pseudomonadota</taxon>
        <taxon>Gammaproteobacteria</taxon>
        <taxon>Lysobacterales</taxon>
        <taxon>Rhodanobacteraceae</taxon>
        <taxon>Dyella</taxon>
    </lineage>
</organism>
<evidence type="ECO:0000256" key="4">
    <source>
        <dbReference type="ARBA" id="ARBA00023316"/>
    </source>
</evidence>
<dbReference type="SUPFAM" id="SSF50685">
    <property type="entry name" value="Barwin-like endoglucanases"/>
    <property type="match status" value="2"/>
</dbReference>
<evidence type="ECO:0000259" key="7">
    <source>
        <dbReference type="SMART" id="SM00925"/>
    </source>
</evidence>
<reference evidence="8 9" key="1">
    <citation type="submission" date="2018-07" db="EMBL/GenBank/DDBJ databases">
        <title>Dyella tabacisoli L4-6T, whole genome shotgun sequence.</title>
        <authorList>
            <person name="Zhou X.-K."/>
            <person name="Li W.-J."/>
            <person name="Duan Y.-Q."/>
        </authorList>
    </citation>
    <scope>NUCLEOTIDE SEQUENCE [LARGE SCALE GENOMIC DNA]</scope>
    <source>
        <strain evidence="8 9">L4-6</strain>
    </source>
</reference>
<dbReference type="GO" id="GO:0004553">
    <property type="term" value="F:hydrolase activity, hydrolyzing O-glycosyl compounds"/>
    <property type="evidence" value="ECO:0007669"/>
    <property type="project" value="InterPro"/>
</dbReference>
<evidence type="ECO:0000256" key="2">
    <source>
        <dbReference type="ARBA" id="ARBA00012587"/>
    </source>
</evidence>
<evidence type="ECO:0000313" key="9">
    <source>
        <dbReference type="Proteomes" id="UP000253782"/>
    </source>
</evidence>
<dbReference type="Pfam" id="PF03562">
    <property type="entry name" value="MltA"/>
    <property type="match status" value="2"/>
</dbReference>
<dbReference type="OrthoDB" id="9783686at2"/>
<dbReference type="Proteomes" id="UP000253782">
    <property type="component" value="Unassembled WGS sequence"/>
</dbReference>
<feature type="region of interest" description="Disordered" evidence="6">
    <location>
        <begin position="357"/>
        <end position="377"/>
    </location>
</feature>
<evidence type="ECO:0000313" key="8">
    <source>
        <dbReference type="EMBL" id="RDD80191.1"/>
    </source>
</evidence>
<dbReference type="InterPro" id="IPR036908">
    <property type="entry name" value="RlpA-like_sf"/>
</dbReference>
<evidence type="ECO:0000256" key="6">
    <source>
        <dbReference type="SAM" id="MobiDB-lite"/>
    </source>
</evidence>
<comment type="caution">
    <text evidence="8">The sequence shown here is derived from an EMBL/GenBank/DDBJ whole genome shotgun (WGS) entry which is preliminary data.</text>
</comment>
<dbReference type="PANTHER" id="PTHR30124">
    <property type="entry name" value="MEMBRANE-BOUND LYTIC MUREIN TRANSGLYCOSYLASE A"/>
    <property type="match status" value="1"/>
</dbReference>
<keyword evidence="3" id="KW-0456">Lyase</keyword>
<proteinExistence type="predicted"/>
<gene>
    <name evidence="8" type="ORF">DVJ77_18795</name>
</gene>
<keyword evidence="4" id="KW-0961">Cell wall biogenesis/degradation</keyword>
<dbReference type="SMART" id="SM00925">
    <property type="entry name" value="MltA"/>
    <property type="match status" value="1"/>
</dbReference>
<dbReference type="AlphaFoldDB" id="A0A369UHZ3"/>
<sequence length="621" mass="65787">MAALPFDANHDRRSRARETIMSLRRRIHIDHALTGCVRILLLCGSIAASAQTVPSPASSSAPLAGAADLGQPFATKYARFQPVPFESIPGWHTDTVRESLDVFSRSCGVLARKDAWSAACTELTQTDGSSDDAARHFFEAHFQVYQVMNPDTSVDGRITGYYEPQLDGSTERSDHFRYPVYAQPRDLYQLDARSLSGARRQAFRIDGNRLLAAAPGSGDAHDYELALEDNSPGVADKRYRVRIDGERIVPYYNRQQIETQGVDADVIAWVDDAYALYSMQVQGSGKIRLQNGNLIRVAYAEQNGQPFLPNASPSDTALAGSAIKTRGLRLGAAAAAGTAATANDDVSAIIAQLKRSGDHSTGNVSQATVPTPANNAQIPSRIAPSKIVQSRTVQSMIDRLGRNGDSPHPATAPVLADPPAPDARDPRVQAMIAQLLGKAPASSTSKPVVATTGSEAARLTVDPAHKKTKPNGIGVGSGIGDPSYVFFRVIADGPQGPLGALGVPLTAGRSLAVDPRTTPLGAPVFVTTAAPRGAGTIDRLMFAQDTGGAIRGSVRGDFFWGFGDDAGNMAAAMNANGRMWLLLPKGLTLGALNPRVRTRSLGSSATAPDCVIPDNESCVEN</sequence>
<dbReference type="InterPro" id="IPR010611">
    <property type="entry name" value="3D_dom"/>
</dbReference>
<feature type="domain" description="Lytic transglycosylase MltA" evidence="7">
    <location>
        <begin position="165"/>
        <end position="488"/>
    </location>
</feature>
<feature type="compositionally biased region" description="Polar residues" evidence="6">
    <location>
        <begin position="359"/>
        <end position="377"/>
    </location>
</feature>
<evidence type="ECO:0000256" key="5">
    <source>
        <dbReference type="ARBA" id="ARBA00030918"/>
    </source>
</evidence>